<dbReference type="Gene3D" id="1.20.120.140">
    <property type="entry name" value="Signal recognition particle SRP54, nucleotide-binding domain"/>
    <property type="match status" value="1"/>
</dbReference>
<keyword evidence="8" id="KW-0342">GTP-binding</keyword>
<dbReference type="GO" id="GO:0008312">
    <property type="term" value="F:7S RNA binding"/>
    <property type="evidence" value="ECO:0007669"/>
    <property type="project" value="InterPro"/>
</dbReference>
<dbReference type="Proteomes" id="UP000001021">
    <property type="component" value="Chromosome"/>
</dbReference>
<evidence type="ECO:0000256" key="12">
    <source>
        <dbReference type="ARBA" id="ARBA00048027"/>
    </source>
</evidence>
<comment type="subcellular location">
    <subcellularLocation>
        <location evidence="2">Cell inner membrane</location>
        <topology evidence="2">Peripheral membrane protein</topology>
        <orientation evidence="2">Cytoplasmic side</orientation>
    </subcellularLocation>
    <subcellularLocation>
        <location evidence="1">Cytoplasm</location>
    </subcellularLocation>
</comment>
<dbReference type="KEGG" id="eru:Erum5430"/>
<keyword evidence="17" id="KW-1185">Reference proteome</keyword>
<evidence type="ECO:0000256" key="3">
    <source>
        <dbReference type="ARBA" id="ARBA00005450"/>
    </source>
</evidence>
<evidence type="ECO:0000259" key="15">
    <source>
        <dbReference type="SMART" id="SM00963"/>
    </source>
</evidence>
<feature type="domain" description="SRP54-type proteins GTP-binding" evidence="14">
    <location>
        <begin position="100"/>
        <end position="295"/>
    </location>
</feature>
<dbReference type="SMART" id="SM00962">
    <property type="entry name" value="SRP54"/>
    <property type="match status" value="1"/>
</dbReference>
<dbReference type="SUPFAM" id="SSF47364">
    <property type="entry name" value="Domain of the SRP/SRP receptor G-proteins"/>
    <property type="match status" value="1"/>
</dbReference>
<dbReference type="Gene3D" id="1.10.260.30">
    <property type="entry name" value="Signal recognition particle, SRP54 subunit, M-domain"/>
    <property type="match status" value="1"/>
</dbReference>
<dbReference type="InterPro" id="IPR000897">
    <property type="entry name" value="SRP54_GTPase_dom"/>
</dbReference>
<keyword evidence="4" id="KW-0963">Cytoplasm</keyword>
<dbReference type="PANTHER" id="PTHR11564">
    <property type="entry name" value="SIGNAL RECOGNITION PARTICLE 54K PROTEIN SRP54"/>
    <property type="match status" value="1"/>
</dbReference>
<dbReference type="KEGG" id="erw:ERWE_CDS_05690"/>
<dbReference type="InterPro" id="IPR013822">
    <property type="entry name" value="Signal_recog_particl_SRP54_hlx"/>
</dbReference>
<feature type="domain" description="Signal recognition particle SRP54 helical bundle" evidence="15">
    <location>
        <begin position="1"/>
        <end position="86"/>
    </location>
</feature>
<keyword evidence="9" id="KW-0733">Signal recognition particle</keyword>
<dbReference type="GO" id="GO:0005525">
    <property type="term" value="F:GTP binding"/>
    <property type="evidence" value="ECO:0007669"/>
    <property type="project" value="UniProtKB-KW"/>
</dbReference>
<proteinExistence type="inferred from homology"/>
<dbReference type="SUPFAM" id="SSF52540">
    <property type="entry name" value="P-loop containing nucleoside triphosphate hydrolases"/>
    <property type="match status" value="1"/>
</dbReference>
<dbReference type="PANTHER" id="PTHR11564:SF5">
    <property type="entry name" value="SIGNAL RECOGNITION PARTICLE SUBUNIT SRP54"/>
    <property type="match status" value="1"/>
</dbReference>
<evidence type="ECO:0000256" key="7">
    <source>
        <dbReference type="ARBA" id="ARBA00022884"/>
    </source>
</evidence>
<keyword evidence="5" id="KW-0547">Nucleotide-binding</keyword>
<reference evidence="16 17" key="1">
    <citation type="journal article" date="2006" name="J. Bacteriol.">
        <title>Comparative genomic analysis of three strains of Ehrlichia ruminantium reveals an active process of genome size plasticity.</title>
        <authorList>
            <person name="Frutos R."/>
            <person name="Viari A."/>
            <person name="Ferraz C."/>
            <person name="Morgat A."/>
            <person name="Eychenie S."/>
            <person name="Kandassami Y."/>
            <person name="Chantal I."/>
            <person name="Bensaid A."/>
            <person name="Coissac E."/>
            <person name="Vachiery N."/>
            <person name="Demaille J."/>
            <person name="Martinez D."/>
        </authorList>
    </citation>
    <scope>NUCLEOTIDE SEQUENCE [LARGE SCALE GENOMIC DNA]</scope>
    <source>
        <strain evidence="16 17">Welgevonden</strain>
    </source>
</reference>
<keyword evidence="6" id="KW-0378">Hydrolase</keyword>
<dbReference type="Pfam" id="PF02881">
    <property type="entry name" value="SRP54_N"/>
    <property type="match status" value="1"/>
</dbReference>
<evidence type="ECO:0000259" key="13">
    <source>
        <dbReference type="SMART" id="SM00382"/>
    </source>
</evidence>
<evidence type="ECO:0000256" key="6">
    <source>
        <dbReference type="ARBA" id="ARBA00022801"/>
    </source>
</evidence>
<dbReference type="SMART" id="SM00963">
    <property type="entry name" value="SRP54_N"/>
    <property type="match status" value="1"/>
</dbReference>
<dbReference type="EC" id="3.6.5.4" evidence="11"/>
<dbReference type="GO" id="GO:0005886">
    <property type="term" value="C:plasma membrane"/>
    <property type="evidence" value="ECO:0007669"/>
    <property type="project" value="UniProtKB-SubCell"/>
</dbReference>
<dbReference type="NCBIfam" id="TIGR00959">
    <property type="entry name" value="ffh"/>
    <property type="match status" value="1"/>
</dbReference>
<keyword evidence="10" id="KW-0687">Ribonucleoprotein</keyword>
<evidence type="ECO:0000256" key="10">
    <source>
        <dbReference type="ARBA" id="ARBA00023274"/>
    </source>
</evidence>
<dbReference type="GO" id="GO:0048500">
    <property type="term" value="C:signal recognition particle"/>
    <property type="evidence" value="ECO:0007669"/>
    <property type="project" value="InterPro"/>
</dbReference>
<evidence type="ECO:0000256" key="8">
    <source>
        <dbReference type="ARBA" id="ARBA00023134"/>
    </source>
</evidence>
<dbReference type="RefSeq" id="WP_011155223.1">
    <property type="nucleotide sequence ID" value="NC_005295.2"/>
</dbReference>
<dbReference type="InterPro" id="IPR027417">
    <property type="entry name" value="P-loop_NTPase"/>
</dbReference>
<dbReference type="GO" id="GO:0006614">
    <property type="term" value="P:SRP-dependent cotranslational protein targeting to membrane"/>
    <property type="evidence" value="ECO:0007669"/>
    <property type="project" value="InterPro"/>
</dbReference>
<evidence type="ECO:0000259" key="14">
    <source>
        <dbReference type="SMART" id="SM00962"/>
    </source>
</evidence>
<evidence type="ECO:0000256" key="1">
    <source>
        <dbReference type="ARBA" id="ARBA00004496"/>
    </source>
</evidence>
<comment type="similarity">
    <text evidence="3">Belongs to the GTP-binding SRP family. SRP54 subfamily.</text>
</comment>
<dbReference type="InterPro" id="IPR004780">
    <property type="entry name" value="SRP"/>
</dbReference>
<evidence type="ECO:0000256" key="9">
    <source>
        <dbReference type="ARBA" id="ARBA00023135"/>
    </source>
</evidence>
<dbReference type="EMBL" id="CR925678">
    <property type="protein sequence ID" value="CAI27063.1"/>
    <property type="molecule type" value="Genomic_DNA"/>
</dbReference>
<sequence length="450" mass="49589">MFESLTSSLTAVLQKMQSKHVISSEDFDSVMEEVKVALLEADVALSVVKSFINDIKDRIVGETTIKGVLPTQMVIKKIQDCLIEILGVEKRDLDLSAKPFAVIMMVGLQGVGKTTTTAKLALRLKNKKKEVLMASLDLYRPAAQTQLEILGKQIDVKTLPIIEKQQPVDIAKRAITVAKESNCNVLIFDTAGRLHVDEIMMEELKAIKAITSPSEVILVADAMIGQDAVNVVKSFDSNIGITGIILTRIDGDSRGGAALSMKMSTGTPIKFLATGEKLSDLDDFYPDRIARRILNMGDVVSLVEKATEVVGKTAIDEMQKKAQKGKFDLNDLVQQLKALNKLGGISNILKFMPNFGSDVKRQVAGIANDSRIKQYIAIVNSMTKKERANPKILNGSRKTRIARGSGVPVNVINMLIKQFNQMSNLMNKFSKVDYNKFKDVNFMNLLKNNE</sequence>
<dbReference type="GeneID" id="33057484"/>
<evidence type="ECO:0000256" key="5">
    <source>
        <dbReference type="ARBA" id="ARBA00022741"/>
    </source>
</evidence>
<protein>
    <recommendedName>
        <fullName evidence="11">signal-recognition-particle GTPase</fullName>
        <ecNumber evidence="11">3.6.5.4</ecNumber>
    </recommendedName>
</protein>
<dbReference type="InterPro" id="IPR036891">
    <property type="entry name" value="Signal_recog_part_SRP54_M_sf"/>
</dbReference>
<evidence type="ECO:0000256" key="11">
    <source>
        <dbReference type="ARBA" id="ARBA00035672"/>
    </source>
</evidence>
<evidence type="ECO:0000256" key="4">
    <source>
        <dbReference type="ARBA" id="ARBA00022490"/>
    </source>
</evidence>
<dbReference type="InterPro" id="IPR003593">
    <property type="entry name" value="AAA+_ATPase"/>
</dbReference>
<evidence type="ECO:0000313" key="16">
    <source>
        <dbReference type="EMBL" id="CAI27063.1"/>
    </source>
</evidence>
<keyword evidence="7" id="KW-0694">RNA-binding</keyword>
<evidence type="ECO:0000313" key="17">
    <source>
        <dbReference type="Proteomes" id="UP000001021"/>
    </source>
</evidence>
<dbReference type="Gene3D" id="3.40.50.300">
    <property type="entry name" value="P-loop containing nucleotide triphosphate hydrolases"/>
    <property type="match status" value="1"/>
</dbReference>
<accession>A0A0H3M6B5</accession>
<dbReference type="eggNOG" id="COG0541">
    <property type="taxonomic scope" value="Bacteria"/>
</dbReference>
<dbReference type="GO" id="GO:0003924">
    <property type="term" value="F:GTPase activity"/>
    <property type="evidence" value="ECO:0007669"/>
    <property type="project" value="InterPro"/>
</dbReference>
<comment type="catalytic activity">
    <reaction evidence="12">
        <text>GTP + H2O = GDP + phosphate + H(+)</text>
        <dbReference type="Rhea" id="RHEA:19669"/>
        <dbReference type="ChEBI" id="CHEBI:15377"/>
        <dbReference type="ChEBI" id="CHEBI:15378"/>
        <dbReference type="ChEBI" id="CHEBI:37565"/>
        <dbReference type="ChEBI" id="CHEBI:43474"/>
        <dbReference type="ChEBI" id="CHEBI:58189"/>
        <dbReference type="EC" id="3.6.5.4"/>
    </reaction>
</comment>
<dbReference type="SMART" id="SM00382">
    <property type="entry name" value="AAA"/>
    <property type="match status" value="1"/>
</dbReference>
<feature type="domain" description="AAA+ ATPase" evidence="13">
    <location>
        <begin position="99"/>
        <end position="300"/>
    </location>
</feature>
<dbReference type="Pfam" id="PF00448">
    <property type="entry name" value="SRP54"/>
    <property type="match status" value="1"/>
</dbReference>
<dbReference type="InterPro" id="IPR022941">
    <property type="entry name" value="SRP54"/>
</dbReference>
<gene>
    <name evidence="16" type="primary">ffh</name>
    <name evidence="16" type="ordered locus">ERWE_CDS_05690</name>
</gene>
<name>A0A0H3M6B5_EHRRW</name>
<dbReference type="Pfam" id="PF02978">
    <property type="entry name" value="SRP_SPB"/>
    <property type="match status" value="1"/>
</dbReference>
<dbReference type="InterPro" id="IPR036225">
    <property type="entry name" value="SRP/SRP_N"/>
</dbReference>
<dbReference type="AlphaFoldDB" id="A0A0H3M6B5"/>
<dbReference type="HOGENOM" id="CLU_009301_6_0_5"/>
<dbReference type="InterPro" id="IPR042101">
    <property type="entry name" value="SRP54_N_sf"/>
</dbReference>
<dbReference type="SUPFAM" id="SSF47446">
    <property type="entry name" value="Signal peptide-binding domain"/>
    <property type="match status" value="1"/>
</dbReference>
<evidence type="ECO:0000256" key="2">
    <source>
        <dbReference type="ARBA" id="ARBA00004515"/>
    </source>
</evidence>
<dbReference type="InterPro" id="IPR004125">
    <property type="entry name" value="Signal_recog_particle_SRP54_M"/>
</dbReference>
<organism evidence="16 17">
    <name type="scientific">Ehrlichia ruminantium (strain Welgevonden)</name>
    <dbReference type="NCBI Taxonomy" id="254945"/>
    <lineage>
        <taxon>Bacteria</taxon>
        <taxon>Pseudomonadati</taxon>
        <taxon>Pseudomonadota</taxon>
        <taxon>Alphaproteobacteria</taxon>
        <taxon>Rickettsiales</taxon>
        <taxon>Anaplasmataceae</taxon>
        <taxon>Ehrlichia</taxon>
    </lineage>
</organism>
<dbReference type="CDD" id="cd18539">
    <property type="entry name" value="SRP_G"/>
    <property type="match status" value="1"/>
</dbReference>